<evidence type="ECO:0008006" key="4">
    <source>
        <dbReference type="Google" id="ProtNLM"/>
    </source>
</evidence>
<organism evidence="2 3">
    <name type="scientific">Candidatus Shapirobacteria bacterium GW2011_GWE1_38_10</name>
    <dbReference type="NCBI Taxonomy" id="1618488"/>
    <lineage>
        <taxon>Bacteria</taxon>
        <taxon>Candidatus Shapironibacteriota</taxon>
    </lineage>
</organism>
<dbReference type="Pfam" id="PF12732">
    <property type="entry name" value="YtxH"/>
    <property type="match status" value="1"/>
</dbReference>
<dbReference type="InterPro" id="IPR024623">
    <property type="entry name" value="YtxH"/>
</dbReference>
<feature type="transmembrane region" description="Helical" evidence="1">
    <location>
        <begin position="6"/>
        <end position="27"/>
    </location>
</feature>
<evidence type="ECO:0000313" key="3">
    <source>
        <dbReference type="Proteomes" id="UP000034231"/>
    </source>
</evidence>
<dbReference type="Proteomes" id="UP000034231">
    <property type="component" value="Unassembled WGS sequence"/>
</dbReference>
<dbReference type="AlphaFoldDB" id="A0A0G0I315"/>
<dbReference type="PANTHER" id="PTHR35792:SF1">
    <property type="entry name" value="SLL0268 PROTEIN"/>
    <property type="match status" value="1"/>
</dbReference>
<protein>
    <recommendedName>
        <fullName evidence="4">General stress protein</fullName>
    </recommendedName>
</protein>
<name>A0A0G0I315_9BACT</name>
<proteinExistence type="predicted"/>
<comment type="caution">
    <text evidence="2">The sequence shown here is derived from an EMBL/GenBank/DDBJ whole genome shotgun (WGS) entry which is preliminary data.</text>
</comment>
<dbReference type="EMBL" id="LBTX01000011">
    <property type="protein sequence ID" value="KKQ49703.1"/>
    <property type="molecule type" value="Genomic_DNA"/>
</dbReference>
<reference evidence="2 3" key="1">
    <citation type="journal article" date="2015" name="Nature">
        <title>rRNA introns, odd ribosomes, and small enigmatic genomes across a large radiation of phyla.</title>
        <authorList>
            <person name="Brown C.T."/>
            <person name="Hug L.A."/>
            <person name="Thomas B.C."/>
            <person name="Sharon I."/>
            <person name="Castelle C.J."/>
            <person name="Singh A."/>
            <person name="Wilkins M.J."/>
            <person name="Williams K.H."/>
            <person name="Banfield J.F."/>
        </authorList>
    </citation>
    <scope>NUCLEOTIDE SEQUENCE [LARGE SCALE GENOMIC DNA]</scope>
</reference>
<accession>A0A0G0I315</accession>
<gene>
    <name evidence="2" type="ORF">US68_C0011G0010</name>
</gene>
<dbReference type="InterPro" id="IPR052928">
    <property type="entry name" value="Desiccation-related_membrane"/>
</dbReference>
<sequence length="142" mass="15364">MGKQTGKFFLASIIGAAAGVIGGLLLAPQSGKKTRQEIKALAEELTLKVKTKADDTKNQVKDVFGKYTEEGKAKYLEIKDAVVEKVAAVKTAGVEIDKDKYGKVVEDVVADFKNDLKATKSGSSKIISYLKKDWEKIKKALG</sequence>
<keyword evidence="1" id="KW-1133">Transmembrane helix</keyword>
<keyword evidence="1" id="KW-0812">Transmembrane</keyword>
<dbReference type="PANTHER" id="PTHR35792">
    <property type="entry name" value="GENERAL STRESS PROTEIN"/>
    <property type="match status" value="1"/>
</dbReference>
<evidence type="ECO:0000313" key="2">
    <source>
        <dbReference type="EMBL" id="KKQ49703.1"/>
    </source>
</evidence>
<evidence type="ECO:0000256" key="1">
    <source>
        <dbReference type="SAM" id="Phobius"/>
    </source>
</evidence>
<keyword evidence="1" id="KW-0472">Membrane</keyword>